<protein>
    <recommendedName>
        <fullName evidence="5">Bacteriocin</fullName>
    </recommendedName>
</protein>
<accession>A0A381FDP0</accession>
<dbReference type="GeneID" id="303674051"/>
<evidence type="ECO:0000313" key="4">
    <source>
        <dbReference type="Proteomes" id="UP000255231"/>
    </source>
</evidence>
<reference evidence="2 4" key="2">
    <citation type="submission" date="2018-06" db="EMBL/GenBank/DDBJ databases">
        <authorList>
            <consortium name="Pathogen Informatics"/>
            <person name="Doyle S."/>
        </authorList>
    </citation>
    <scope>NUCLEOTIDE SEQUENCE [LARGE SCALE GENOMIC DNA]</scope>
    <source>
        <strain evidence="2 4">NCTC13560</strain>
    </source>
</reference>
<dbReference type="RefSeq" id="WP_076559147.1">
    <property type="nucleotide sequence ID" value="NZ_CP033929.1"/>
</dbReference>
<keyword evidence="3" id="KW-1185">Reference proteome</keyword>
<evidence type="ECO:0000313" key="2">
    <source>
        <dbReference type="EMBL" id="SUX44647.1"/>
    </source>
</evidence>
<sequence length="67" mass="7093">MKNLKKLKRSDLGKILGAGHGEPIPVDDCGGQPNGIPSSGSCPAGYIYCSLPSCCFKSNRPYACIDY</sequence>
<dbReference type="EMBL" id="UFVS01000001">
    <property type="protein sequence ID" value="SUX44647.1"/>
    <property type="molecule type" value="Genomic_DNA"/>
</dbReference>
<organism evidence="2 4">
    <name type="scientific">Chryseobacterium indoltheticum</name>
    <dbReference type="NCBI Taxonomy" id="254"/>
    <lineage>
        <taxon>Bacteria</taxon>
        <taxon>Pseudomonadati</taxon>
        <taxon>Bacteroidota</taxon>
        <taxon>Flavobacteriia</taxon>
        <taxon>Flavobacteriales</taxon>
        <taxon>Weeksellaceae</taxon>
        <taxon>Chryseobacterium group</taxon>
        <taxon>Chryseobacterium</taxon>
    </lineage>
</organism>
<evidence type="ECO:0000313" key="3">
    <source>
        <dbReference type="Proteomes" id="UP000185725"/>
    </source>
</evidence>
<gene>
    <name evidence="2" type="ORF">NCTC13560_02648</name>
    <name evidence="1" type="ORF">SAMN05421682_103189</name>
</gene>
<dbReference type="OrthoDB" id="1449489at2"/>
<dbReference type="InterPro" id="IPR058074">
    <property type="entry name" value="Bacteriocin-like"/>
</dbReference>
<name>A0A381FDP0_9FLAO</name>
<reference evidence="1 3" key="1">
    <citation type="submission" date="2017-01" db="EMBL/GenBank/DDBJ databases">
        <authorList>
            <person name="Varghese N."/>
            <person name="Submissions S."/>
        </authorList>
    </citation>
    <scope>NUCLEOTIDE SEQUENCE [LARGE SCALE GENOMIC DNA]</scope>
    <source>
        <strain evidence="1 3">ATCC 27950</strain>
    </source>
</reference>
<dbReference type="NCBIfam" id="NF047798">
    <property type="entry name" value="leader_Chryseo"/>
    <property type="match status" value="1"/>
</dbReference>
<dbReference type="EMBL" id="FTMF01000003">
    <property type="protein sequence ID" value="SIQ21396.1"/>
    <property type="molecule type" value="Genomic_DNA"/>
</dbReference>
<dbReference type="AlphaFoldDB" id="A0A381FDP0"/>
<dbReference type="Proteomes" id="UP000255231">
    <property type="component" value="Unassembled WGS sequence"/>
</dbReference>
<evidence type="ECO:0008006" key="5">
    <source>
        <dbReference type="Google" id="ProtNLM"/>
    </source>
</evidence>
<proteinExistence type="predicted"/>
<dbReference type="Proteomes" id="UP000185725">
    <property type="component" value="Unassembled WGS sequence"/>
</dbReference>
<dbReference type="KEGG" id="cil:EG358_10100"/>
<evidence type="ECO:0000313" key="1">
    <source>
        <dbReference type="EMBL" id="SIQ21396.1"/>
    </source>
</evidence>